<keyword evidence="3" id="KW-0255">Endonuclease</keyword>
<evidence type="ECO:0000256" key="4">
    <source>
        <dbReference type="ARBA" id="ARBA00022801"/>
    </source>
</evidence>
<dbReference type="PANTHER" id="PTHR42648">
    <property type="entry name" value="TRANSPOSASE, PUTATIVE-RELATED"/>
    <property type="match status" value="1"/>
</dbReference>
<keyword evidence="11" id="KW-1185">Reference proteome</keyword>
<dbReference type="Proteomes" id="UP001159363">
    <property type="component" value="Chromosome 7"/>
</dbReference>
<dbReference type="InterPro" id="IPR039537">
    <property type="entry name" value="Retrotran_Ty1/copia-like"/>
</dbReference>
<comment type="caution">
    <text evidence="10">The sequence shown here is derived from an EMBL/GenBank/DDBJ whole genome shotgun (WGS) entry which is preliminary data.</text>
</comment>
<evidence type="ECO:0000256" key="5">
    <source>
        <dbReference type="ARBA" id="ARBA00022842"/>
    </source>
</evidence>
<dbReference type="SUPFAM" id="SSF53098">
    <property type="entry name" value="Ribonuclease H-like"/>
    <property type="match status" value="1"/>
</dbReference>
<keyword evidence="1" id="KW-0540">Nuclease</keyword>
<keyword evidence="6" id="KW-0229">DNA integration</keyword>
<keyword evidence="5" id="KW-0460">Magnesium</keyword>
<dbReference type="EMBL" id="JARBHB010000008">
    <property type="protein sequence ID" value="KAJ8877347.1"/>
    <property type="molecule type" value="Genomic_DNA"/>
</dbReference>
<keyword evidence="8" id="KW-0548">Nucleotidyltransferase</keyword>
<evidence type="ECO:0000256" key="7">
    <source>
        <dbReference type="ARBA" id="ARBA00022918"/>
    </source>
</evidence>
<evidence type="ECO:0008006" key="12">
    <source>
        <dbReference type="Google" id="ProtNLM"/>
    </source>
</evidence>
<keyword evidence="4" id="KW-0378">Hydrolase</keyword>
<proteinExistence type="predicted"/>
<keyword evidence="8" id="KW-0808">Transferase</keyword>
<dbReference type="Gene3D" id="3.30.420.10">
    <property type="entry name" value="Ribonuclease H-like superfamily/Ribonuclease H"/>
    <property type="match status" value="1"/>
</dbReference>
<gene>
    <name evidence="10" type="ORF">PR048_021801</name>
</gene>
<evidence type="ECO:0000313" key="11">
    <source>
        <dbReference type="Proteomes" id="UP001159363"/>
    </source>
</evidence>
<keyword evidence="2" id="KW-0479">Metal-binding</keyword>
<reference evidence="10 11" key="1">
    <citation type="submission" date="2023-02" db="EMBL/GenBank/DDBJ databases">
        <title>LHISI_Scaffold_Assembly.</title>
        <authorList>
            <person name="Stuart O.P."/>
            <person name="Cleave R."/>
            <person name="Magrath M.J.L."/>
            <person name="Mikheyev A.S."/>
        </authorList>
    </citation>
    <scope>NUCLEOTIDE SEQUENCE [LARGE SCALE GENOMIC DNA]</scope>
    <source>
        <strain evidence="10">Daus_M_001</strain>
        <tissue evidence="10">Leg muscle</tissue>
    </source>
</reference>
<evidence type="ECO:0000256" key="6">
    <source>
        <dbReference type="ARBA" id="ARBA00022908"/>
    </source>
</evidence>
<keyword evidence="8" id="KW-0239">DNA-directed DNA polymerase</keyword>
<evidence type="ECO:0000256" key="2">
    <source>
        <dbReference type="ARBA" id="ARBA00022723"/>
    </source>
</evidence>
<keyword evidence="7" id="KW-0695">RNA-directed DNA polymerase</keyword>
<dbReference type="InterPro" id="IPR012337">
    <property type="entry name" value="RNaseH-like_sf"/>
</dbReference>
<evidence type="ECO:0000256" key="9">
    <source>
        <dbReference type="ARBA" id="ARBA00023172"/>
    </source>
</evidence>
<accession>A0ABQ9GZB6</accession>
<protein>
    <recommendedName>
        <fullName evidence="12">Integrase catalytic domain-containing protein</fullName>
    </recommendedName>
</protein>
<evidence type="ECO:0000313" key="10">
    <source>
        <dbReference type="EMBL" id="KAJ8877347.1"/>
    </source>
</evidence>
<evidence type="ECO:0000256" key="3">
    <source>
        <dbReference type="ARBA" id="ARBA00022759"/>
    </source>
</evidence>
<organism evidence="10 11">
    <name type="scientific">Dryococelus australis</name>
    <dbReference type="NCBI Taxonomy" id="614101"/>
    <lineage>
        <taxon>Eukaryota</taxon>
        <taxon>Metazoa</taxon>
        <taxon>Ecdysozoa</taxon>
        <taxon>Arthropoda</taxon>
        <taxon>Hexapoda</taxon>
        <taxon>Insecta</taxon>
        <taxon>Pterygota</taxon>
        <taxon>Neoptera</taxon>
        <taxon>Polyneoptera</taxon>
        <taxon>Phasmatodea</taxon>
        <taxon>Verophasmatodea</taxon>
        <taxon>Anareolatae</taxon>
        <taxon>Phasmatidae</taxon>
        <taxon>Eurycanthinae</taxon>
        <taxon>Dryococelus</taxon>
    </lineage>
</organism>
<keyword evidence="9" id="KW-0233">DNA recombination</keyword>
<evidence type="ECO:0000256" key="8">
    <source>
        <dbReference type="ARBA" id="ARBA00022932"/>
    </source>
</evidence>
<evidence type="ECO:0000256" key="1">
    <source>
        <dbReference type="ARBA" id="ARBA00022722"/>
    </source>
</evidence>
<dbReference type="InterPro" id="IPR036397">
    <property type="entry name" value="RNaseH_sf"/>
</dbReference>
<sequence length="395" mass="44969">MGDNFNTVITAIESMKQDLTMHLEEEMKRGQMCQETPSSNEVSLKITCYGCGKVDYKRRDCWHNKQRKGKTKGTVRKPFKRNEIPGGPRAHQADISFTAFSCKVMSKDNIFILDSDATNDLVVGSLEEYITLPHSVIKTANGGEMIATRAGKFVGDYGNGTISFEALIVRDLKNNLLSTSKLIQKNLTVVFSKEKMAIKGKNVSVECEKGHFNLFLLHLNPVTENTKHTITCQEFWGNYHHKIAHVNRRGLQVLNLPYSEEKCLQCLEDAREPVKTATKEGERYFQVIVDDFSHFTTVYLLKTKSEAEENLMNFIKMVKTQHGYITQYTPQQNSKAKRMNLTLMNKVRTKFAETDLPCTLWGEALNRSPTSTLQNRTPGSVWFDKNDLSKLRVFG</sequence>
<dbReference type="PANTHER" id="PTHR42648:SF11">
    <property type="entry name" value="TRANSPOSON TY4-P GAG-POL POLYPROTEIN"/>
    <property type="match status" value="1"/>
</dbReference>
<name>A0ABQ9GZB6_9NEOP</name>